<keyword evidence="2" id="KW-1185">Reference proteome</keyword>
<comment type="caution">
    <text evidence="1">The sequence shown here is derived from an EMBL/GenBank/DDBJ whole genome shotgun (WGS) entry which is preliminary data.</text>
</comment>
<dbReference type="AlphaFoldDB" id="A0A3A1R417"/>
<name>A0A3A1R417_9BACI</name>
<proteinExistence type="predicted"/>
<evidence type="ECO:0000313" key="2">
    <source>
        <dbReference type="Proteomes" id="UP000265801"/>
    </source>
</evidence>
<organism evidence="1 2">
    <name type="scientific">Bacillus salacetis</name>
    <dbReference type="NCBI Taxonomy" id="2315464"/>
    <lineage>
        <taxon>Bacteria</taxon>
        <taxon>Bacillati</taxon>
        <taxon>Bacillota</taxon>
        <taxon>Bacilli</taxon>
        <taxon>Bacillales</taxon>
        <taxon>Bacillaceae</taxon>
        <taxon>Bacillus</taxon>
    </lineage>
</organism>
<gene>
    <name evidence="1" type="ORF">D3H55_08010</name>
</gene>
<evidence type="ECO:0000313" key="1">
    <source>
        <dbReference type="EMBL" id="RIW35330.1"/>
    </source>
</evidence>
<accession>A0A3A1R417</accession>
<protein>
    <submittedName>
        <fullName evidence="1">Uncharacterized protein</fullName>
    </submittedName>
</protein>
<reference evidence="1 2" key="1">
    <citation type="submission" date="2018-09" db="EMBL/GenBank/DDBJ databases">
        <title>Bacillus saliacetes sp. nov., isolated from Thai shrimp paste (Ka-pi).</title>
        <authorList>
            <person name="Daroonpunt R."/>
            <person name="Tanasupawat S."/>
            <person name="Yiamsombut S."/>
        </authorList>
    </citation>
    <scope>NUCLEOTIDE SEQUENCE [LARGE SCALE GENOMIC DNA]</scope>
    <source>
        <strain evidence="1 2">SKP7-4</strain>
    </source>
</reference>
<dbReference type="EMBL" id="QXIR01000008">
    <property type="protein sequence ID" value="RIW35330.1"/>
    <property type="molecule type" value="Genomic_DNA"/>
</dbReference>
<sequence>MLLFIIISNEVLVIAIKTPVSREEKSCSFFFESKTFEYREKCGTWDFSESNHICENSQLKRSISTQDMLLSFIYYFPLN</sequence>
<dbReference type="Proteomes" id="UP000265801">
    <property type="component" value="Unassembled WGS sequence"/>
</dbReference>